<dbReference type="EMBL" id="JAKROA010000013">
    <property type="protein sequence ID" value="KAL5104187.1"/>
    <property type="molecule type" value="Genomic_DNA"/>
</dbReference>
<sequence>MKLRRSHQLPLLCSPAPYFLSPPPLHRHLEVDANVRVHQHSCGEACFVSNFFLPSSLPVPSFLAQNQCLYPFPSPFLSSRVDRVRSLSVPTSLSLFTPLAKFEYELHLSHSYAHSLTQLHTHAHIMNISRRHANFMMKTFWSPSGVHVRCVAVALVLALFDSLSIVPPPPFLSLRPWVTDAVFEVE</sequence>
<evidence type="ECO:0000313" key="1">
    <source>
        <dbReference type="EMBL" id="KAL5104187.1"/>
    </source>
</evidence>
<comment type="caution">
    <text evidence="1">The sequence shown here is derived from an EMBL/GenBank/DDBJ whole genome shotgun (WGS) entry which is preliminary data.</text>
</comment>
<protein>
    <submittedName>
        <fullName evidence="1">Uncharacterized protein</fullName>
    </submittedName>
</protein>
<accession>A0ABR4Q3G5</accession>
<gene>
    <name evidence="1" type="ORF">TcWFU_000655</name>
</gene>
<proteinExistence type="predicted"/>
<keyword evidence="2" id="KW-1185">Reference proteome</keyword>
<reference evidence="1 2" key="1">
    <citation type="journal article" date="2022" name="Front. Cell. Infect. Microbiol.">
        <title>The Genomes of Two Strains of Taenia crassiceps the Animal Model for the Study of Human Cysticercosis.</title>
        <authorList>
            <person name="Bobes R.J."/>
            <person name="Estrada K."/>
            <person name="Rios-Valencia D.G."/>
            <person name="Calderon-Gallegos A."/>
            <person name="de la Torre P."/>
            <person name="Carrero J.C."/>
            <person name="Sanchez-Flores A."/>
            <person name="Laclette J.P."/>
        </authorList>
    </citation>
    <scope>NUCLEOTIDE SEQUENCE [LARGE SCALE GENOMIC DNA]</scope>
    <source>
        <strain evidence="1">WFUcys</strain>
    </source>
</reference>
<evidence type="ECO:0000313" key="2">
    <source>
        <dbReference type="Proteomes" id="UP001651158"/>
    </source>
</evidence>
<name>A0ABR4Q3G5_9CEST</name>
<dbReference type="Proteomes" id="UP001651158">
    <property type="component" value="Unassembled WGS sequence"/>
</dbReference>
<organism evidence="1 2">
    <name type="scientific">Taenia crassiceps</name>
    <dbReference type="NCBI Taxonomy" id="6207"/>
    <lineage>
        <taxon>Eukaryota</taxon>
        <taxon>Metazoa</taxon>
        <taxon>Spiralia</taxon>
        <taxon>Lophotrochozoa</taxon>
        <taxon>Platyhelminthes</taxon>
        <taxon>Cestoda</taxon>
        <taxon>Eucestoda</taxon>
        <taxon>Cyclophyllidea</taxon>
        <taxon>Taeniidae</taxon>
        <taxon>Taenia</taxon>
    </lineage>
</organism>